<dbReference type="Pfam" id="PF00690">
    <property type="entry name" value="Cation_ATPase_N"/>
    <property type="match status" value="1"/>
</dbReference>
<evidence type="ECO:0000256" key="9">
    <source>
        <dbReference type="ARBA" id="ARBA00022692"/>
    </source>
</evidence>
<dbReference type="SUPFAM" id="SSF81665">
    <property type="entry name" value="Calcium ATPase, transmembrane domain M"/>
    <property type="match status" value="1"/>
</dbReference>
<dbReference type="Pfam" id="PF13246">
    <property type="entry name" value="Cation_ATPase"/>
    <property type="match status" value="1"/>
</dbReference>
<feature type="transmembrane region" description="Helical" evidence="19">
    <location>
        <begin position="773"/>
        <end position="792"/>
    </location>
</feature>
<keyword evidence="10" id="KW-0547">Nucleotide-binding</keyword>
<dbReference type="PANTHER" id="PTHR42861">
    <property type="entry name" value="CALCIUM-TRANSPORTING ATPASE"/>
    <property type="match status" value="1"/>
</dbReference>
<dbReference type="EMBL" id="JACDXJ010000001">
    <property type="protein sequence ID" value="MBA1158212.1"/>
    <property type="molecule type" value="Genomic_DNA"/>
</dbReference>
<dbReference type="InterPro" id="IPR023298">
    <property type="entry name" value="ATPase_P-typ_TM_dom_sf"/>
</dbReference>
<evidence type="ECO:0000256" key="16">
    <source>
        <dbReference type="ARBA" id="ARBA00029806"/>
    </source>
</evidence>
<evidence type="ECO:0000256" key="5">
    <source>
        <dbReference type="ARBA" id="ARBA00013555"/>
    </source>
</evidence>
<dbReference type="InterPro" id="IPR044492">
    <property type="entry name" value="P_typ_ATPase_HD_dom"/>
</dbReference>
<dbReference type="NCBIfam" id="TIGR01494">
    <property type="entry name" value="ATPase_P-type"/>
    <property type="match status" value="2"/>
</dbReference>
<keyword evidence="8" id="KW-0597">Phosphoprotein</keyword>
<dbReference type="Pfam" id="PF00689">
    <property type="entry name" value="Cation_ATPase_C"/>
    <property type="match status" value="1"/>
</dbReference>
<evidence type="ECO:0000256" key="11">
    <source>
        <dbReference type="ARBA" id="ARBA00022840"/>
    </source>
</evidence>
<dbReference type="SMART" id="SM00831">
    <property type="entry name" value="Cation_ATPase_N"/>
    <property type="match status" value="1"/>
</dbReference>
<gene>
    <name evidence="21" type="primary">mgtA</name>
    <name evidence="21" type="ORF">H0S73_19060</name>
</gene>
<keyword evidence="12" id="KW-0460">Magnesium</keyword>
<comment type="subcellular location">
    <subcellularLocation>
        <location evidence="2">Cell inner membrane</location>
        <topology evidence="2">Multi-pass membrane protein</topology>
    </subcellularLocation>
</comment>
<feature type="transmembrane region" description="Helical" evidence="19">
    <location>
        <begin position="738"/>
        <end position="761"/>
    </location>
</feature>
<feature type="transmembrane region" description="Helical" evidence="19">
    <location>
        <begin position="82"/>
        <end position="98"/>
    </location>
</feature>
<dbReference type="SFLD" id="SFLDG00002">
    <property type="entry name" value="C1.7:_P-type_atpase_like"/>
    <property type="match status" value="1"/>
</dbReference>
<comment type="catalytic activity">
    <reaction evidence="17">
        <text>Mg(2+)(out) + ATP + H2O = Mg(2+)(in) + ADP + phosphate + H(+)</text>
        <dbReference type="Rhea" id="RHEA:10260"/>
        <dbReference type="ChEBI" id="CHEBI:15377"/>
        <dbReference type="ChEBI" id="CHEBI:15378"/>
        <dbReference type="ChEBI" id="CHEBI:18420"/>
        <dbReference type="ChEBI" id="CHEBI:30616"/>
        <dbReference type="ChEBI" id="CHEBI:43474"/>
        <dbReference type="ChEBI" id="CHEBI:456216"/>
        <dbReference type="EC" id="7.2.2.14"/>
    </reaction>
</comment>
<evidence type="ECO:0000256" key="19">
    <source>
        <dbReference type="SAM" id="Phobius"/>
    </source>
</evidence>
<dbReference type="GO" id="GO:0015444">
    <property type="term" value="F:P-type magnesium transporter activity"/>
    <property type="evidence" value="ECO:0007669"/>
    <property type="project" value="UniProtKB-EC"/>
</dbReference>
<dbReference type="Gene3D" id="2.70.150.10">
    <property type="entry name" value="Calcium-transporting ATPase, cytoplasmic transduction domain A"/>
    <property type="match status" value="1"/>
</dbReference>
<dbReference type="AlphaFoldDB" id="A0A838BT56"/>
<protein>
    <recommendedName>
        <fullName evidence="5">Magnesium-transporting ATPase, P-type 1</fullName>
        <ecNumber evidence="4">7.2.2.14</ecNumber>
    </recommendedName>
    <alternativeName>
        <fullName evidence="16">Mg(2+) transport ATPase, P-type 1</fullName>
    </alternativeName>
</protein>
<evidence type="ECO:0000256" key="7">
    <source>
        <dbReference type="ARBA" id="ARBA00022519"/>
    </source>
</evidence>
<feature type="transmembrane region" description="Helical" evidence="19">
    <location>
        <begin position="804"/>
        <end position="821"/>
    </location>
</feature>
<dbReference type="InterPro" id="IPR023299">
    <property type="entry name" value="ATPase_P-typ_cyto_dom_N"/>
</dbReference>
<evidence type="ECO:0000313" key="21">
    <source>
        <dbReference type="EMBL" id="MBA1158212.1"/>
    </source>
</evidence>
<evidence type="ECO:0000256" key="18">
    <source>
        <dbReference type="SAM" id="MobiDB-lite"/>
    </source>
</evidence>
<feature type="transmembrane region" description="Helical" evidence="19">
    <location>
        <begin position="295"/>
        <end position="319"/>
    </location>
</feature>
<dbReference type="InterPro" id="IPR018303">
    <property type="entry name" value="ATPase_P-typ_P_site"/>
</dbReference>
<dbReference type="InterPro" id="IPR004014">
    <property type="entry name" value="ATPase_P-typ_cation-transptr_N"/>
</dbReference>
<feature type="transmembrane region" description="Helical" evidence="19">
    <location>
        <begin position="833"/>
        <end position="855"/>
    </location>
</feature>
<dbReference type="InterPro" id="IPR006415">
    <property type="entry name" value="P-type_ATPase_IIIB"/>
</dbReference>
<dbReference type="InterPro" id="IPR059000">
    <property type="entry name" value="ATPase_P-type_domA"/>
</dbReference>
<comment type="similarity">
    <text evidence="3">Belongs to the cation transport ATPase (P-type) (TC 3.A.3) family. Type IIIB subfamily.</text>
</comment>
<dbReference type="Gene3D" id="1.20.1110.10">
    <property type="entry name" value="Calcium-transporting ATPase, transmembrane domain"/>
    <property type="match status" value="1"/>
</dbReference>
<dbReference type="GO" id="GO:0016887">
    <property type="term" value="F:ATP hydrolysis activity"/>
    <property type="evidence" value="ECO:0007669"/>
    <property type="project" value="InterPro"/>
</dbReference>
<dbReference type="InterPro" id="IPR036412">
    <property type="entry name" value="HAD-like_sf"/>
</dbReference>
<sequence length="878" mass="93809">MIQSSSTPDRKAVRQGLADPERAPAGAQDRFWVYPTEECLTRCGTGKDGLSAKEAARRLLDFGPNVAVEPTRRRILAKIGKRLVEPLIAILIAAALISGATGDWASFGIILTILGLSIALDVTQEHRAEAAADALKRSVAVRSTVERDGKPLSLPVDEIVPGDIVLLRAGDLVPADGIVLDTKAAHTNEALLTGEPFPVEKRPGPSNADTPAEAFNALFGGTALVSGEATMLVVATGAQTRFGGIAAALRTVEPPTAFERELHAFGILILRMTAFLVLFVLLANLMLHRPAIESFLFAVALAVGLTPELLPMIMTVTLSRGAVRMAARKVVVKRLSAIHDLGAMDVLCTDKTGTLTEASIALVGHPDLNGVDSERVIELATVNSRFESGVRSALDDAILAHAEDKSLDAWRRIADVPFDFERRRVSVLAAKDGERILIVKGAPEEILARCDRVDQGTSVAIALDSNVRMRLERLLEEKSTQGLRCLGVAWRSIPADRDRPAVDDEQDLVFSGYCVFADPPKASAAQAIARLEAVGVKIKIISGDAAPVLHHIVGALDVPAHGLLTGAEIAKLGDEALAVRAVQTDLFARVSPDQKTRIVRALQAQGHTVGFIGDGINDAPAIKAADAGLSVDGASDVARAAADMILLEHDLGVVADGVAEGRRTYANIMKYIRMGTSSNFGNMLSMAFASLFLPFLPLTPIQVLLNNLLYDVSETGIPFDNVDEREIARPHTWNMHELLRFSLIMGPLSSVFDIATFVVLLQGFGASAEVFRTGWFVESTATQILVVFLIRTSLPAWISGPNKVLVASSLLTLGVALLMALSPMGMGLGFVTLPWPILAILAVLGAGYLLMAEILKRFALPKQRSIARRYSRGLKAAG</sequence>
<proteinExistence type="inferred from homology"/>
<evidence type="ECO:0000256" key="17">
    <source>
        <dbReference type="ARBA" id="ARBA00047295"/>
    </source>
</evidence>
<evidence type="ECO:0000313" key="22">
    <source>
        <dbReference type="Proteomes" id="UP000572984"/>
    </source>
</evidence>
<dbReference type="SUPFAM" id="SSF81653">
    <property type="entry name" value="Calcium ATPase, transduction domain A"/>
    <property type="match status" value="1"/>
</dbReference>
<keyword evidence="14 19" id="KW-1133">Transmembrane helix</keyword>
<dbReference type="PRINTS" id="PR01836">
    <property type="entry name" value="MGATPASE"/>
</dbReference>
<dbReference type="SFLD" id="SFLDF00027">
    <property type="entry name" value="p-type_atpase"/>
    <property type="match status" value="1"/>
</dbReference>
<comment type="function">
    <text evidence="1">Mediates magnesium influx to the cytosol.</text>
</comment>
<keyword evidence="7" id="KW-0997">Cell inner membrane</keyword>
<evidence type="ECO:0000256" key="8">
    <source>
        <dbReference type="ARBA" id="ARBA00022553"/>
    </source>
</evidence>
<evidence type="ECO:0000256" key="6">
    <source>
        <dbReference type="ARBA" id="ARBA00022475"/>
    </source>
</evidence>
<comment type="caution">
    <text evidence="21">The sequence shown here is derived from an EMBL/GenBank/DDBJ whole genome shotgun (WGS) entry which is preliminary data.</text>
</comment>
<evidence type="ECO:0000256" key="12">
    <source>
        <dbReference type="ARBA" id="ARBA00022842"/>
    </source>
</evidence>
<dbReference type="InterPro" id="IPR001757">
    <property type="entry name" value="P_typ_ATPase"/>
</dbReference>
<feature type="domain" description="Cation-transporting P-type ATPase N-terminal" evidence="20">
    <location>
        <begin position="30"/>
        <end position="103"/>
    </location>
</feature>
<dbReference type="InterPro" id="IPR023214">
    <property type="entry name" value="HAD_sf"/>
</dbReference>
<name>A0A838BT56_9HYPH</name>
<organism evidence="21 22">
    <name type="scientific">Microvirga mediterraneensis</name>
    <dbReference type="NCBI Taxonomy" id="2754695"/>
    <lineage>
        <taxon>Bacteria</taxon>
        <taxon>Pseudomonadati</taxon>
        <taxon>Pseudomonadota</taxon>
        <taxon>Alphaproteobacteria</taxon>
        <taxon>Hyphomicrobiales</taxon>
        <taxon>Methylobacteriaceae</taxon>
        <taxon>Microvirga</taxon>
    </lineage>
</organism>
<evidence type="ECO:0000256" key="3">
    <source>
        <dbReference type="ARBA" id="ARBA00008746"/>
    </source>
</evidence>
<dbReference type="Proteomes" id="UP000572984">
    <property type="component" value="Unassembled WGS sequence"/>
</dbReference>
<dbReference type="NCBIfam" id="TIGR01524">
    <property type="entry name" value="ATPase-IIIB_Mg"/>
    <property type="match status" value="1"/>
</dbReference>
<reference evidence="21 22" key="1">
    <citation type="submission" date="2020-07" db="EMBL/GenBank/DDBJ databases">
        <title>Draft genome and description of Microvirga mediterraneensis Marseille-Q2068 sp. nov.</title>
        <authorList>
            <person name="Boxberger M."/>
        </authorList>
    </citation>
    <scope>NUCLEOTIDE SEQUENCE [LARGE SCALE GENOMIC DNA]</scope>
    <source>
        <strain evidence="21 22">Marseille-Q2068</strain>
    </source>
</reference>
<evidence type="ECO:0000256" key="14">
    <source>
        <dbReference type="ARBA" id="ARBA00022989"/>
    </source>
</evidence>
<dbReference type="PROSITE" id="PS00154">
    <property type="entry name" value="ATPASE_E1_E2"/>
    <property type="match status" value="1"/>
</dbReference>
<keyword evidence="6" id="KW-1003">Cell membrane</keyword>
<feature type="region of interest" description="Disordered" evidence="18">
    <location>
        <begin position="1"/>
        <end position="24"/>
    </location>
</feature>
<evidence type="ECO:0000256" key="2">
    <source>
        <dbReference type="ARBA" id="ARBA00004429"/>
    </source>
</evidence>
<keyword evidence="9 19" id="KW-0812">Transmembrane</keyword>
<dbReference type="Gene3D" id="3.40.1110.10">
    <property type="entry name" value="Calcium-transporting ATPase, cytoplasmic domain N"/>
    <property type="match status" value="1"/>
</dbReference>
<dbReference type="GO" id="GO:0005524">
    <property type="term" value="F:ATP binding"/>
    <property type="evidence" value="ECO:0007669"/>
    <property type="project" value="UniProtKB-KW"/>
</dbReference>
<dbReference type="InterPro" id="IPR006068">
    <property type="entry name" value="ATPase_P-typ_cation-transptr_C"/>
</dbReference>
<dbReference type="RefSeq" id="WP_181053626.1">
    <property type="nucleotide sequence ID" value="NZ_JACDXJ010000001.1"/>
</dbReference>
<evidence type="ECO:0000259" key="20">
    <source>
        <dbReference type="SMART" id="SM00831"/>
    </source>
</evidence>
<keyword evidence="11" id="KW-0067">ATP-binding</keyword>
<keyword evidence="15 19" id="KW-0472">Membrane</keyword>
<dbReference type="Gene3D" id="3.40.50.1000">
    <property type="entry name" value="HAD superfamily/HAD-like"/>
    <property type="match status" value="1"/>
</dbReference>
<dbReference type="GO" id="GO:0005886">
    <property type="term" value="C:plasma membrane"/>
    <property type="evidence" value="ECO:0007669"/>
    <property type="project" value="UniProtKB-SubCell"/>
</dbReference>
<dbReference type="SUPFAM" id="SSF56784">
    <property type="entry name" value="HAD-like"/>
    <property type="match status" value="1"/>
</dbReference>
<keyword evidence="22" id="KW-1185">Reference proteome</keyword>
<evidence type="ECO:0000256" key="10">
    <source>
        <dbReference type="ARBA" id="ARBA00022741"/>
    </source>
</evidence>
<evidence type="ECO:0000256" key="15">
    <source>
        <dbReference type="ARBA" id="ARBA00023136"/>
    </source>
</evidence>
<dbReference type="EC" id="7.2.2.14" evidence="4"/>
<evidence type="ECO:0000256" key="13">
    <source>
        <dbReference type="ARBA" id="ARBA00022967"/>
    </source>
</evidence>
<accession>A0A838BT56</accession>
<evidence type="ECO:0000256" key="1">
    <source>
        <dbReference type="ARBA" id="ARBA00003954"/>
    </source>
</evidence>
<feature type="transmembrane region" description="Helical" evidence="19">
    <location>
        <begin position="262"/>
        <end position="283"/>
    </location>
</feature>
<dbReference type="Pfam" id="PF00122">
    <property type="entry name" value="E1-E2_ATPase"/>
    <property type="match status" value="1"/>
</dbReference>
<dbReference type="InterPro" id="IPR008250">
    <property type="entry name" value="ATPase_P-typ_transduc_dom_A_sf"/>
</dbReference>
<dbReference type="SFLD" id="SFLDS00003">
    <property type="entry name" value="Haloacid_Dehalogenase"/>
    <property type="match status" value="1"/>
</dbReference>
<keyword evidence="13" id="KW-1278">Translocase</keyword>
<evidence type="ECO:0000256" key="4">
    <source>
        <dbReference type="ARBA" id="ARBA00012786"/>
    </source>
</evidence>